<sequence length="109" mass="11896">IMDALKNRFVVYQIIAVSLILLSIKGLGLLFEPPTTQVMIFDPDTSSISIMIDDSPEFRAQQVRSLLELQQSISNMGFGLGPELGLEIPPGFDAQLEGEGEPVIQGYVS</sequence>
<dbReference type="EMBL" id="BARU01015294">
    <property type="protein sequence ID" value="GAH50392.1"/>
    <property type="molecule type" value="Genomic_DNA"/>
</dbReference>
<feature type="transmembrane region" description="Helical" evidence="1">
    <location>
        <begin position="9"/>
        <end position="31"/>
    </location>
</feature>
<keyword evidence="1" id="KW-0812">Transmembrane</keyword>
<keyword evidence="1" id="KW-0472">Membrane</keyword>
<keyword evidence="1" id="KW-1133">Transmembrane helix</keyword>
<dbReference type="AlphaFoldDB" id="X1FZF7"/>
<accession>X1FZF7</accession>
<proteinExistence type="predicted"/>
<feature type="non-terminal residue" evidence="2">
    <location>
        <position position="1"/>
    </location>
</feature>
<feature type="non-terminal residue" evidence="2">
    <location>
        <position position="109"/>
    </location>
</feature>
<gene>
    <name evidence="2" type="ORF">S03H2_26401</name>
</gene>
<reference evidence="2" key="1">
    <citation type="journal article" date="2014" name="Front. Microbiol.">
        <title>High frequency of phylogenetically diverse reductive dehalogenase-homologous genes in deep subseafloor sedimentary metagenomes.</title>
        <authorList>
            <person name="Kawai M."/>
            <person name="Futagami T."/>
            <person name="Toyoda A."/>
            <person name="Takaki Y."/>
            <person name="Nishi S."/>
            <person name="Hori S."/>
            <person name="Arai W."/>
            <person name="Tsubouchi T."/>
            <person name="Morono Y."/>
            <person name="Uchiyama I."/>
            <person name="Ito T."/>
            <person name="Fujiyama A."/>
            <person name="Inagaki F."/>
            <person name="Takami H."/>
        </authorList>
    </citation>
    <scope>NUCLEOTIDE SEQUENCE</scope>
    <source>
        <strain evidence="2">Expedition CK06-06</strain>
    </source>
</reference>
<protein>
    <submittedName>
        <fullName evidence="2">Uncharacterized protein</fullName>
    </submittedName>
</protein>
<evidence type="ECO:0000256" key="1">
    <source>
        <dbReference type="SAM" id="Phobius"/>
    </source>
</evidence>
<evidence type="ECO:0000313" key="2">
    <source>
        <dbReference type="EMBL" id="GAH50392.1"/>
    </source>
</evidence>
<name>X1FZF7_9ZZZZ</name>
<organism evidence="2">
    <name type="scientific">marine sediment metagenome</name>
    <dbReference type="NCBI Taxonomy" id="412755"/>
    <lineage>
        <taxon>unclassified sequences</taxon>
        <taxon>metagenomes</taxon>
        <taxon>ecological metagenomes</taxon>
    </lineage>
</organism>
<comment type="caution">
    <text evidence="2">The sequence shown here is derived from an EMBL/GenBank/DDBJ whole genome shotgun (WGS) entry which is preliminary data.</text>
</comment>